<proteinExistence type="predicted"/>
<organism evidence="2 3">
    <name type="scientific">Actinoplanes sandaracinus</name>
    <dbReference type="NCBI Taxonomy" id="3045177"/>
    <lineage>
        <taxon>Bacteria</taxon>
        <taxon>Bacillati</taxon>
        <taxon>Actinomycetota</taxon>
        <taxon>Actinomycetes</taxon>
        <taxon>Micromonosporales</taxon>
        <taxon>Micromonosporaceae</taxon>
        <taxon>Actinoplanes</taxon>
    </lineage>
</organism>
<keyword evidence="3" id="KW-1185">Reference proteome</keyword>
<accession>A0ABT6WLG7</accession>
<evidence type="ECO:0000256" key="1">
    <source>
        <dbReference type="SAM" id="MobiDB-lite"/>
    </source>
</evidence>
<dbReference type="RefSeq" id="WP_282761401.1">
    <property type="nucleotide sequence ID" value="NZ_JASCTH010000011.1"/>
</dbReference>
<name>A0ABT6WLG7_9ACTN</name>
<evidence type="ECO:0000313" key="3">
    <source>
        <dbReference type="Proteomes" id="UP001241758"/>
    </source>
</evidence>
<dbReference type="Proteomes" id="UP001241758">
    <property type="component" value="Unassembled WGS sequence"/>
</dbReference>
<feature type="region of interest" description="Disordered" evidence="1">
    <location>
        <begin position="60"/>
        <end position="83"/>
    </location>
</feature>
<comment type="caution">
    <text evidence="2">The sequence shown here is derived from an EMBL/GenBank/DDBJ whole genome shotgun (WGS) entry which is preliminary data.</text>
</comment>
<reference evidence="2 3" key="1">
    <citation type="submission" date="2023-05" db="EMBL/GenBank/DDBJ databases">
        <title>Actinoplanes sp. NEAU-A12 genome sequencing.</title>
        <authorList>
            <person name="Wang Z.-S."/>
        </authorList>
    </citation>
    <scope>NUCLEOTIDE SEQUENCE [LARGE SCALE GENOMIC DNA]</scope>
    <source>
        <strain evidence="2 3">NEAU-A12</strain>
    </source>
</reference>
<protein>
    <submittedName>
        <fullName evidence="2">Uncharacterized protein</fullName>
    </submittedName>
</protein>
<evidence type="ECO:0000313" key="2">
    <source>
        <dbReference type="EMBL" id="MDI6100569.1"/>
    </source>
</evidence>
<dbReference type="EMBL" id="JASCTH010000011">
    <property type="protein sequence ID" value="MDI6100569.1"/>
    <property type="molecule type" value="Genomic_DNA"/>
</dbReference>
<sequence length="83" mass="9400">MRDTKASDTCPRLSYGYAASAKRARYEAERAERAFTLVDPGNHLVARTLEVRWEPKLATLTEAEAPPDGPVRRYGPRYPPKPR</sequence>
<gene>
    <name evidence="2" type="ORF">QLQ12_18320</name>
</gene>